<dbReference type="EMBL" id="CP015402">
    <property type="protein sequence ID" value="ANU64673.1"/>
    <property type="molecule type" value="Genomic_DNA"/>
</dbReference>
<dbReference type="PANTHER" id="PTHR43481">
    <property type="entry name" value="FRUCTOSE-1-PHOSPHATE PHOSPHATASE"/>
    <property type="match status" value="1"/>
</dbReference>
<dbReference type="InterPro" id="IPR023198">
    <property type="entry name" value="PGP-like_dom2"/>
</dbReference>
<dbReference type="InterPro" id="IPR023214">
    <property type="entry name" value="HAD_sf"/>
</dbReference>
<reference evidence="2" key="1">
    <citation type="submission" date="2016-04" db="EMBL/GenBank/DDBJ databases">
        <title>Complete Genome Sequences of Twelve Strains of a Stable Defined Moderately Diverse Mouse Microbiota 2 (sDMDMm2).</title>
        <authorList>
            <person name="Uchimura Y."/>
            <person name="Wyss M."/>
            <person name="Brugiroux S."/>
            <person name="Limenitakis J.P."/>
            <person name="Stecher B."/>
            <person name="McCoy K.D."/>
            <person name="Macpherson A.J."/>
        </authorList>
    </citation>
    <scope>NUCLEOTIDE SEQUENCE [LARGE SCALE GENOMIC DNA]</scope>
    <source>
        <strain evidence="2">YL27</strain>
    </source>
</reference>
<sequence>MTPEQMAVSRYLKRHDLISFSPTAALIDMDGTLYDSMPRHADAWYRLMTEEGVPCEHDEFFMYEGRTGRDTIRLLFKRAFGRDVTDEECEALYLRKTQYFKELPDVSPMPGADRMIGEFMRRGITTVLVTGSGQRSLIDRLDRDYPGAFPAGMQITSRDVVHGKPHPEPYLRAMERAAATPDSSIAVDNAPMGVLSGAESGAFTIGVTTGPIPEKELVDAGADIVYPSMLVLAERLPLLLDVFGMSI</sequence>
<name>A0A1B1SD29_9BACT</name>
<dbReference type="GeneID" id="65535381"/>
<dbReference type="KEGG" id="pary:A4V02_00830"/>
<accession>A0A1B1SD29</accession>
<dbReference type="SFLD" id="SFLDG01129">
    <property type="entry name" value="C1.5:_HAD__Beta-PGM__Phosphata"/>
    <property type="match status" value="1"/>
</dbReference>
<dbReference type="AlphaFoldDB" id="A0A1B1SD29"/>
<dbReference type="Proteomes" id="UP000186351">
    <property type="component" value="Chromosome"/>
</dbReference>
<dbReference type="PANTHER" id="PTHR43481:SF4">
    <property type="entry name" value="GLYCEROL-1-PHOSPHATE PHOSPHOHYDROLASE 1-RELATED"/>
    <property type="match status" value="1"/>
</dbReference>
<proteinExistence type="predicted"/>
<dbReference type="SUPFAM" id="SSF56784">
    <property type="entry name" value="HAD-like"/>
    <property type="match status" value="1"/>
</dbReference>
<evidence type="ECO:0000313" key="1">
    <source>
        <dbReference type="EMBL" id="ANU64673.1"/>
    </source>
</evidence>
<evidence type="ECO:0000313" key="2">
    <source>
        <dbReference type="Proteomes" id="UP000186351"/>
    </source>
</evidence>
<organism evidence="1 2">
    <name type="scientific">Muribaculum intestinale</name>
    <dbReference type="NCBI Taxonomy" id="1796646"/>
    <lineage>
        <taxon>Bacteria</taxon>
        <taxon>Pseudomonadati</taxon>
        <taxon>Bacteroidota</taxon>
        <taxon>Bacteroidia</taxon>
        <taxon>Bacteroidales</taxon>
        <taxon>Muribaculaceae</taxon>
        <taxon>Muribaculum</taxon>
    </lineage>
</organism>
<protein>
    <recommendedName>
        <fullName evidence="3">HAD family hydrolase</fullName>
    </recommendedName>
</protein>
<dbReference type="SFLD" id="SFLDS00003">
    <property type="entry name" value="Haloacid_Dehalogenase"/>
    <property type="match status" value="1"/>
</dbReference>
<dbReference type="OrthoDB" id="9797743at2"/>
<dbReference type="GO" id="GO:0050308">
    <property type="term" value="F:sugar-phosphatase activity"/>
    <property type="evidence" value="ECO:0007669"/>
    <property type="project" value="TreeGrafter"/>
</dbReference>
<keyword evidence="2" id="KW-1185">Reference proteome</keyword>
<dbReference type="RefSeq" id="WP_068961951.1">
    <property type="nucleotide sequence ID" value="NZ_CAJTAP010000008.1"/>
</dbReference>
<gene>
    <name evidence="1" type="ORF">A4V02_00830</name>
</gene>
<evidence type="ECO:0008006" key="3">
    <source>
        <dbReference type="Google" id="ProtNLM"/>
    </source>
</evidence>
<dbReference type="STRING" id="1796646.A4V02_00830"/>
<dbReference type="InterPro" id="IPR036412">
    <property type="entry name" value="HAD-like_sf"/>
</dbReference>
<dbReference type="InterPro" id="IPR051806">
    <property type="entry name" value="HAD-like_SPP"/>
</dbReference>
<dbReference type="Gene3D" id="3.40.50.1000">
    <property type="entry name" value="HAD superfamily/HAD-like"/>
    <property type="match status" value="1"/>
</dbReference>
<dbReference type="Pfam" id="PF00702">
    <property type="entry name" value="Hydrolase"/>
    <property type="match status" value="1"/>
</dbReference>
<accession>A0A1Z2XKR1</accession>
<dbReference type="Gene3D" id="1.10.150.240">
    <property type="entry name" value="Putative phosphatase, domain 2"/>
    <property type="match status" value="1"/>
</dbReference>